<dbReference type="Pfam" id="PF04336">
    <property type="entry name" value="ACP_PD"/>
    <property type="match status" value="1"/>
</dbReference>
<dbReference type="Proteomes" id="UP000324974">
    <property type="component" value="Chromosome"/>
</dbReference>
<organism evidence="4 5">
    <name type="scientific">Limnoglobus roseus</name>
    <dbReference type="NCBI Taxonomy" id="2598579"/>
    <lineage>
        <taxon>Bacteria</taxon>
        <taxon>Pseudomonadati</taxon>
        <taxon>Planctomycetota</taxon>
        <taxon>Planctomycetia</taxon>
        <taxon>Gemmatales</taxon>
        <taxon>Gemmataceae</taxon>
        <taxon>Limnoglobus</taxon>
    </lineage>
</organism>
<proteinExistence type="predicted"/>
<keyword evidence="5" id="KW-1185">Reference proteome</keyword>
<evidence type="ECO:0000313" key="5">
    <source>
        <dbReference type="Proteomes" id="UP000324974"/>
    </source>
</evidence>
<evidence type="ECO:0000256" key="3">
    <source>
        <dbReference type="ARBA" id="ARBA00023098"/>
    </source>
</evidence>
<dbReference type="GO" id="GO:0008770">
    <property type="term" value="F:[acyl-carrier-protein] phosphodiesterase activity"/>
    <property type="evidence" value="ECO:0007669"/>
    <property type="project" value="InterPro"/>
</dbReference>
<dbReference type="InterPro" id="IPR007431">
    <property type="entry name" value="ACP_PD"/>
</dbReference>
<evidence type="ECO:0000256" key="1">
    <source>
        <dbReference type="ARBA" id="ARBA00022516"/>
    </source>
</evidence>
<reference evidence="5" key="1">
    <citation type="submission" date="2019-08" db="EMBL/GenBank/DDBJ databases">
        <title>Limnoglobus roseus gen. nov., sp. nov., a novel freshwater planctomycete with a giant genome from the family Gemmataceae.</title>
        <authorList>
            <person name="Kulichevskaya I.S."/>
            <person name="Naumoff D.G."/>
            <person name="Miroshnikov K."/>
            <person name="Ivanova A."/>
            <person name="Philippov D.A."/>
            <person name="Hakobyan A."/>
            <person name="Rijpstra I.C."/>
            <person name="Sinninghe Damste J.S."/>
            <person name="Liesack W."/>
            <person name="Dedysh S.N."/>
        </authorList>
    </citation>
    <scope>NUCLEOTIDE SEQUENCE [LARGE SCALE GENOMIC DNA]</scope>
    <source>
        <strain evidence="5">PX52</strain>
    </source>
</reference>
<evidence type="ECO:0000313" key="4">
    <source>
        <dbReference type="EMBL" id="QEL14192.1"/>
    </source>
</evidence>
<evidence type="ECO:0000256" key="2">
    <source>
        <dbReference type="ARBA" id="ARBA00022801"/>
    </source>
</evidence>
<keyword evidence="3" id="KW-0443">Lipid metabolism</keyword>
<dbReference type="OrthoDB" id="8442777at2"/>
<dbReference type="EMBL" id="CP042425">
    <property type="protein sequence ID" value="QEL14192.1"/>
    <property type="molecule type" value="Genomic_DNA"/>
</dbReference>
<dbReference type="KEGG" id="lrs:PX52LOC_01062"/>
<dbReference type="PANTHER" id="PTHR38764">
    <property type="entry name" value="ACYL CARRIER PROTEIN PHOSPHODIESTERASE"/>
    <property type="match status" value="1"/>
</dbReference>
<evidence type="ECO:0008006" key="6">
    <source>
        <dbReference type="Google" id="ProtNLM"/>
    </source>
</evidence>
<name>A0A5C1A8T6_9BACT</name>
<gene>
    <name evidence="4" type="ORF">PX52LOC_01062</name>
</gene>
<dbReference type="PIRSF" id="PIRSF011489">
    <property type="entry name" value="DUF479"/>
    <property type="match status" value="1"/>
</dbReference>
<dbReference type="RefSeq" id="WP_149109103.1">
    <property type="nucleotide sequence ID" value="NZ_CP042425.1"/>
</dbReference>
<keyword evidence="1" id="KW-0444">Lipid biosynthesis</keyword>
<dbReference type="PANTHER" id="PTHR38764:SF1">
    <property type="entry name" value="ACYL CARRIER PROTEIN PHOSPHODIESTERASE"/>
    <property type="match status" value="1"/>
</dbReference>
<dbReference type="GO" id="GO:0006633">
    <property type="term" value="P:fatty acid biosynthetic process"/>
    <property type="evidence" value="ECO:0007669"/>
    <property type="project" value="InterPro"/>
</dbReference>
<sequence>MNFLAHLHLSHDTPDHRVGNVLADFVRNPVVKLLPETIQAGVRQHRAVDAFTDRHGLVQRSIVRISKNWGWFSGIIIDVYYDHILAREWDRYSDEPLRDFADRMYGVMHDCVPHVEVAARPFFERFVADDRLFRYRTAEGIADTLARLSRRIAERMPTRAVSLQDAMPDLLANHAGLCEDFHAFYPELIAFAKTA</sequence>
<protein>
    <recommendedName>
        <fullName evidence="6">DUF479 domain-containing protein</fullName>
    </recommendedName>
</protein>
<dbReference type="AlphaFoldDB" id="A0A5C1A8T6"/>
<keyword evidence="2" id="KW-0378">Hydrolase</keyword>
<accession>A0A5C1A8T6</accession>